<keyword evidence="1" id="KW-0862">Zinc</keyword>
<evidence type="ECO:0000313" key="5">
    <source>
        <dbReference type="Proteomes" id="UP001627154"/>
    </source>
</evidence>
<reference evidence="4 5" key="1">
    <citation type="journal article" date="2024" name="bioRxiv">
        <title>A reference genome for Trichogramma kaykai: A tiny desert-dwelling parasitoid wasp with competing sex-ratio distorters.</title>
        <authorList>
            <person name="Culotta J."/>
            <person name="Lindsey A.R."/>
        </authorList>
    </citation>
    <scope>NUCLEOTIDE SEQUENCE [LARGE SCALE GENOMIC DNA]</scope>
    <source>
        <strain evidence="4 5">KSX58</strain>
    </source>
</reference>
<evidence type="ECO:0000256" key="2">
    <source>
        <dbReference type="SAM" id="MobiDB-lite"/>
    </source>
</evidence>
<dbReference type="PROSITE" id="PS00028">
    <property type="entry name" value="ZINC_FINGER_C2H2_1"/>
    <property type="match status" value="1"/>
</dbReference>
<dbReference type="Gene3D" id="3.30.160.60">
    <property type="entry name" value="Classic Zinc Finger"/>
    <property type="match status" value="1"/>
</dbReference>
<feature type="domain" description="C2H2-type" evidence="3">
    <location>
        <begin position="86"/>
        <end position="113"/>
    </location>
</feature>
<dbReference type="SUPFAM" id="SSF57667">
    <property type="entry name" value="beta-beta-alpha zinc fingers"/>
    <property type="match status" value="1"/>
</dbReference>
<dbReference type="EMBL" id="JBJJXI010000072">
    <property type="protein sequence ID" value="KAL3396323.1"/>
    <property type="molecule type" value="Genomic_DNA"/>
</dbReference>
<feature type="region of interest" description="Disordered" evidence="2">
    <location>
        <begin position="59"/>
        <end position="81"/>
    </location>
</feature>
<evidence type="ECO:0000313" key="4">
    <source>
        <dbReference type="EMBL" id="KAL3396323.1"/>
    </source>
</evidence>
<sequence length="148" mass="18218">MIRHYRYECGTPQRFECPYCKIHLRQRTHVWTHIRTLHPNQEMYCYDVVTHTRLTHKPEKSEPKEFKFMNSRRPPPRGPQWREKQYYCPKCYRGFTLKSNCNRHFKYECGYGPRYKCPYCDLRSKQTSQVYSHIRKKHPGTTVYFTNI</sequence>
<dbReference type="GO" id="GO:0008270">
    <property type="term" value="F:zinc ion binding"/>
    <property type="evidence" value="ECO:0007669"/>
    <property type="project" value="UniProtKB-KW"/>
</dbReference>
<gene>
    <name evidence="4" type="ORF">TKK_009738</name>
</gene>
<keyword evidence="5" id="KW-1185">Reference proteome</keyword>
<dbReference type="InterPro" id="IPR036236">
    <property type="entry name" value="Znf_C2H2_sf"/>
</dbReference>
<dbReference type="AlphaFoldDB" id="A0ABD2WT50"/>
<protein>
    <recommendedName>
        <fullName evidence="3">C2H2-type domain-containing protein</fullName>
    </recommendedName>
</protein>
<dbReference type="Pfam" id="PF00096">
    <property type="entry name" value="zf-C2H2"/>
    <property type="match status" value="2"/>
</dbReference>
<evidence type="ECO:0000259" key="3">
    <source>
        <dbReference type="PROSITE" id="PS50157"/>
    </source>
</evidence>
<keyword evidence="1" id="KW-0863">Zinc-finger</keyword>
<organism evidence="4 5">
    <name type="scientific">Trichogramma kaykai</name>
    <dbReference type="NCBI Taxonomy" id="54128"/>
    <lineage>
        <taxon>Eukaryota</taxon>
        <taxon>Metazoa</taxon>
        <taxon>Ecdysozoa</taxon>
        <taxon>Arthropoda</taxon>
        <taxon>Hexapoda</taxon>
        <taxon>Insecta</taxon>
        <taxon>Pterygota</taxon>
        <taxon>Neoptera</taxon>
        <taxon>Endopterygota</taxon>
        <taxon>Hymenoptera</taxon>
        <taxon>Apocrita</taxon>
        <taxon>Proctotrupomorpha</taxon>
        <taxon>Chalcidoidea</taxon>
        <taxon>Trichogrammatidae</taxon>
        <taxon>Trichogramma</taxon>
    </lineage>
</organism>
<comment type="caution">
    <text evidence="4">The sequence shown here is derived from an EMBL/GenBank/DDBJ whole genome shotgun (WGS) entry which is preliminary data.</text>
</comment>
<dbReference type="Proteomes" id="UP001627154">
    <property type="component" value="Unassembled WGS sequence"/>
</dbReference>
<evidence type="ECO:0000256" key="1">
    <source>
        <dbReference type="PROSITE-ProRule" id="PRU00042"/>
    </source>
</evidence>
<feature type="domain" description="C2H2-type" evidence="3">
    <location>
        <begin position="15"/>
        <end position="43"/>
    </location>
</feature>
<dbReference type="InterPro" id="IPR013087">
    <property type="entry name" value="Znf_C2H2_type"/>
</dbReference>
<keyword evidence="1" id="KW-0479">Metal-binding</keyword>
<name>A0ABD2WT50_9HYME</name>
<dbReference type="SMART" id="SM00355">
    <property type="entry name" value="ZnF_C2H2"/>
    <property type="match status" value="3"/>
</dbReference>
<accession>A0ABD2WT50</accession>
<proteinExistence type="predicted"/>
<dbReference type="PROSITE" id="PS50157">
    <property type="entry name" value="ZINC_FINGER_C2H2_2"/>
    <property type="match status" value="2"/>
</dbReference>